<sequence>MSESYFPSGLILQRRMDSYTLHAENAHIYDLSDHLFASFRQCVERSSWEKDI</sequence>
<gene>
    <name evidence="1" type="ORF">WA026_018135</name>
</gene>
<comment type="caution">
    <text evidence="1">The sequence shown here is derived from an EMBL/GenBank/DDBJ whole genome shotgun (WGS) entry which is preliminary data.</text>
</comment>
<protein>
    <submittedName>
        <fullName evidence="1">Uncharacterized protein</fullName>
    </submittedName>
</protein>
<feature type="non-terminal residue" evidence="1">
    <location>
        <position position="52"/>
    </location>
</feature>
<proteinExistence type="predicted"/>
<accession>A0AAW1UR08</accession>
<dbReference type="Proteomes" id="UP001431783">
    <property type="component" value="Unassembled WGS sequence"/>
</dbReference>
<evidence type="ECO:0000313" key="1">
    <source>
        <dbReference type="EMBL" id="KAK9881939.1"/>
    </source>
</evidence>
<reference evidence="1 2" key="1">
    <citation type="submission" date="2023-03" db="EMBL/GenBank/DDBJ databases">
        <title>Genome insight into feeding habits of ladybird beetles.</title>
        <authorList>
            <person name="Li H.-S."/>
            <person name="Huang Y.-H."/>
            <person name="Pang H."/>
        </authorList>
    </citation>
    <scope>NUCLEOTIDE SEQUENCE [LARGE SCALE GENOMIC DNA]</scope>
    <source>
        <strain evidence="1">SYSU_2023b</strain>
        <tissue evidence="1">Whole body</tissue>
    </source>
</reference>
<dbReference type="EMBL" id="JARQZJ010000071">
    <property type="protein sequence ID" value="KAK9881939.1"/>
    <property type="molecule type" value="Genomic_DNA"/>
</dbReference>
<name>A0AAW1UR08_9CUCU</name>
<organism evidence="1 2">
    <name type="scientific">Henosepilachna vigintioctopunctata</name>
    <dbReference type="NCBI Taxonomy" id="420089"/>
    <lineage>
        <taxon>Eukaryota</taxon>
        <taxon>Metazoa</taxon>
        <taxon>Ecdysozoa</taxon>
        <taxon>Arthropoda</taxon>
        <taxon>Hexapoda</taxon>
        <taxon>Insecta</taxon>
        <taxon>Pterygota</taxon>
        <taxon>Neoptera</taxon>
        <taxon>Endopterygota</taxon>
        <taxon>Coleoptera</taxon>
        <taxon>Polyphaga</taxon>
        <taxon>Cucujiformia</taxon>
        <taxon>Coccinelloidea</taxon>
        <taxon>Coccinellidae</taxon>
        <taxon>Epilachninae</taxon>
        <taxon>Epilachnini</taxon>
        <taxon>Henosepilachna</taxon>
    </lineage>
</organism>
<dbReference type="AlphaFoldDB" id="A0AAW1UR08"/>
<evidence type="ECO:0000313" key="2">
    <source>
        <dbReference type="Proteomes" id="UP001431783"/>
    </source>
</evidence>
<keyword evidence="2" id="KW-1185">Reference proteome</keyword>